<accession>A0A0C9XFM0</accession>
<protein>
    <submittedName>
        <fullName evidence="1">Uncharacterized protein</fullName>
    </submittedName>
</protein>
<dbReference type="Proteomes" id="UP000054477">
    <property type="component" value="Unassembled WGS sequence"/>
</dbReference>
<keyword evidence="2" id="KW-1185">Reference proteome</keyword>
<proteinExistence type="predicted"/>
<sequence>MTLLTPSMIGFDLISTSRSDNSTASHISESEPGTAALMRALHNVHSQLNAVKTFSHNFGKLKTDKRPI</sequence>
<evidence type="ECO:0000313" key="2">
    <source>
        <dbReference type="Proteomes" id="UP000054477"/>
    </source>
</evidence>
<evidence type="ECO:0000313" key="1">
    <source>
        <dbReference type="EMBL" id="KIJ96446.1"/>
    </source>
</evidence>
<organism evidence="1 2">
    <name type="scientific">Laccaria amethystina LaAM-08-1</name>
    <dbReference type="NCBI Taxonomy" id="1095629"/>
    <lineage>
        <taxon>Eukaryota</taxon>
        <taxon>Fungi</taxon>
        <taxon>Dikarya</taxon>
        <taxon>Basidiomycota</taxon>
        <taxon>Agaricomycotina</taxon>
        <taxon>Agaricomycetes</taxon>
        <taxon>Agaricomycetidae</taxon>
        <taxon>Agaricales</taxon>
        <taxon>Agaricineae</taxon>
        <taxon>Hydnangiaceae</taxon>
        <taxon>Laccaria</taxon>
    </lineage>
</organism>
<dbReference type="EMBL" id="KN838721">
    <property type="protein sequence ID" value="KIJ96446.1"/>
    <property type="molecule type" value="Genomic_DNA"/>
</dbReference>
<gene>
    <name evidence="1" type="ORF">K443DRAFT_10637</name>
</gene>
<reference evidence="1 2" key="1">
    <citation type="submission" date="2014-04" db="EMBL/GenBank/DDBJ databases">
        <authorList>
            <consortium name="DOE Joint Genome Institute"/>
            <person name="Kuo A."/>
            <person name="Kohler A."/>
            <person name="Nagy L.G."/>
            <person name="Floudas D."/>
            <person name="Copeland A."/>
            <person name="Barry K.W."/>
            <person name="Cichocki N."/>
            <person name="Veneault-Fourrey C."/>
            <person name="LaButti K."/>
            <person name="Lindquist E.A."/>
            <person name="Lipzen A."/>
            <person name="Lundell T."/>
            <person name="Morin E."/>
            <person name="Murat C."/>
            <person name="Sun H."/>
            <person name="Tunlid A."/>
            <person name="Henrissat B."/>
            <person name="Grigoriev I.V."/>
            <person name="Hibbett D.S."/>
            <person name="Martin F."/>
            <person name="Nordberg H.P."/>
            <person name="Cantor M.N."/>
            <person name="Hua S.X."/>
        </authorList>
    </citation>
    <scope>NUCLEOTIDE SEQUENCE [LARGE SCALE GENOMIC DNA]</scope>
    <source>
        <strain evidence="1 2">LaAM-08-1</strain>
    </source>
</reference>
<name>A0A0C9XFM0_9AGAR</name>
<dbReference type="HOGENOM" id="CLU_2794315_0_0_1"/>
<dbReference type="AlphaFoldDB" id="A0A0C9XFM0"/>
<reference evidence="2" key="2">
    <citation type="submission" date="2015-01" db="EMBL/GenBank/DDBJ databases">
        <title>Evolutionary Origins and Diversification of the Mycorrhizal Mutualists.</title>
        <authorList>
            <consortium name="DOE Joint Genome Institute"/>
            <consortium name="Mycorrhizal Genomics Consortium"/>
            <person name="Kohler A."/>
            <person name="Kuo A."/>
            <person name="Nagy L.G."/>
            <person name="Floudas D."/>
            <person name="Copeland A."/>
            <person name="Barry K.W."/>
            <person name="Cichocki N."/>
            <person name="Veneault-Fourrey C."/>
            <person name="LaButti K."/>
            <person name="Lindquist E.A."/>
            <person name="Lipzen A."/>
            <person name="Lundell T."/>
            <person name="Morin E."/>
            <person name="Murat C."/>
            <person name="Riley R."/>
            <person name="Ohm R."/>
            <person name="Sun H."/>
            <person name="Tunlid A."/>
            <person name="Henrissat B."/>
            <person name="Grigoriev I.V."/>
            <person name="Hibbett D.S."/>
            <person name="Martin F."/>
        </authorList>
    </citation>
    <scope>NUCLEOTIDE SEQUENCE [LARGE SCALE GENOMIC DNA]</scope>
    <source>
        <strain evidence="2">LaAM-08-1</strain>
    </source>
</reference>